<gene>
    <name evidence="1" type="ORF">KPC_2938</name>
</gene>
<dbReference type="Proteomes" id="UP000245974">
    <property type="component" value="Unassembled WGS sequence"/>
</dbReference>
<reference evidence="2" key="1">
    <citation type="submission" date="2018-03" db="EMBL/GenBank/DDBJ databases">
        <authorList>
            <person name="Blom J."/>
        </authorList>
    </citation>
    <scope>NUCLEOTIDE SEQUENCE [LARGE SCALE GENOMIC DNA]</scope>
    <source>
        <strain evidence="2">KPC-SM-21</strain>
    </source>
</reference>
<dbReference type="RefSeq" id="WP_121975177.1">
    <property type="nucleotide sequence ID" value="NZ_OOGT01000171.1"/>
</dbReference>
<name>A0A2U3N242_9GAMM</name>
<sequence length="88" mass="10226">MENYLRITFEQLGDFEAYHSACNWCDDNGFSHGSMARDMPIGILKGDWSIAKWYNLTHEEREQLDGFLESPNFHEGPVFIVIKNEEAI</sequence>
<protein>
    <submittedName>
        <fullName evidence="1">Uncharacterized protein</fullName>
    </submittedName>
</protein>
<proteinExistence type="predicted"/>
<organism evidence="1 2">
    <name type="scientific">Acinetobacter stercoris</name>
    <dbReference type="NCBI Taxonomy" id="2126983"/>
    <lineage>
        <taxon>Bacteria</taxon>
        <taxon>Pseudomonadati</taxon>
        <taxon>Pseudomonadota</taxon>
        <taxon>Gammaproteobacteria</taxon>
        <taxon>Moraxellales</taxon>
        <taxon>Moraxellaceae</taxon>
        <taxon>Acinetobacter</taxon>
    </lineage>
</organism>
<accession>A0A2U3N242</accession>
<evidence type="ECO:0000313" key="2">
    <source>
        <dbReference type="Proteomes" id="UP000245974"/>
    </source>
</evidence>
<dbReference type="AlphaFoldDB" id="A0A2U3N242"/>
<evidence type="ECO:0000313" key="1">
    <source>
        <dbReference type="EMBL" id="SPL71760.1"/>
    </source>
</evidence>
<keyword evidence="2" id="KW-1185">Reference proteome</keyword>
<dbReference type="OrthoDB" id="8455633at2"/>
<dbReference type="EMBL" id="OOGT01000171">
    <property type="protein sequence ID" value="SPL71760.1"/>
    <property type="molecule type" value="Genomic_DNA"/>
</dbReference>
<dbReference type="InParanoid" id="A0A2U3N242"/>